<evidence type="ECO:0000256" key="18">
    <source>
        <dbReference type="ARBA" id="ARBA00074878"/>
    </source>
</evidence>
<feature type="transmembrane region" description="Helical" evidence="22">
    <location>
        <begin position="432"/>
        <end position="451"/>
    </location>
</feature>
<name>I4FZJ8_MICAE</name>
<dbReference type="Proteomes" id="UP000003480">
    <property type="component" value="Unassembled WGS sequence"/>
</dbReference>
<feature type="transmembrane region" description="Helical" evidence="22">
    <location>
        <begin position="330"/>
        <end position="351"/>
    </location>
</feature>
<dbReference type="GO" id="GO:0016020">
    <property type="term" value="C:membrane"/>
    <property type="evidence" value="ECO:0007669"/>
    <property type="project" value="UniProtKB-SubCell"/>
</dbReference>
<reference evidence="25 26" key="1">
    <citation type="submission" date="2012-04" db="EMBL/GenBank/DDBJ databases">
        <authorList>
            <person name="Genoscope - CEA"/>
        </authorList>
    </citation>
    <scope>NUCLEOTIDE SEQUENCE [LARGE SCALE GENOMIC DNA]</scope>
    <source>
        <strain evidence="25 26">9443</strain>
    </source>
</reference>
<dbReference type="GO" id="GO:0000271">
    <property type="term" value="P:polysaccharide biosynthetic process"/>
    <property type="evidence" value="ECO:0007669"/>
    <property type="project" value="InterPro"/>
</dbReference>
<keyword evidence="11 22" id="KW-0812">Transmembrane</keyword>
<proteinExistence type="inferred from homology"/>
<comment type="pathway">
    <text evidence="6">Protein modification; protein glycosylation.</text>
</comment>
<dbReference type="AlphaFoldDB" id="I4FZJ8"/>
<dbReference type="SUPFAM" id="SSF53448">
    <property type="entry name" value="Nucleotide-diphospho-sugar transferases"/>
    <property type="match status" value="1"/>
</dbReference>
<evidence type="ECO:0000256" key="5">
    <source>
        <dbReference type="ARBA" id="ARBA00004308"/>
    </source>
</evidence>
<keyword evidence="9" id="KW-0328">Glycosyltransferase</keyword>
<keyword evidence="10" id="KW-0808">Transferase</keyword>
<dbReference type="InterPro" id="IPR007267">
    <property type="entry name" value="GtrA_DPMS_TM"/>
</dbReference>
<dbReference type="Pfam" id="PF00535">
    <property type="entry name" value="Glycos_transf_2"/>
    <property type="match status" value="1"/>
</dbReference>
<evidence type="ECO:0000256" key="7">
    <source>
        <dbReference type="ARBA" id="ARBA00006739"/>
    </source>
</evidence>
<comment type="cofactor">
    <cofactor evidence="3">
        <name>Mg(2+)</name>
        <dbReference type="ChEBI" id="CHEBI:18420"/>
    </cofactor>
</comment>
<evidence type="ECO:0000256" key="16">
    <source>
        <dbReference type="ARBA" id="ARBA00023211"/>
    </source>
</evidence>
<dbReference type="GO" id="GO:0004582">
    <property type="term" value="F:dolichyl-phosphate beta-D-mannosyltransferase activity"/>
    <property type="evidence" value="ECO:0007669"/>
    <property type="project" value="UniProtKB-EC"/>
</dbReference>
<keyword evidence="14 22" id="KW-1133">Transmembrane helix</keyword>
<evidence type="ECO:0000259" key="23">
    <source>
        <dbReference type="Pfam" id="PF00535"/>
    </source>
</evidence>
<keyword evidence="12" id="KW-0479">Metal-binding</keyword>
<dbReference type="InterPro" id="IPR001173">
    <property type="entry name" value="Glyco_trans_2-like"/>
</dbReference>
<dbReference type="HOGENOM" id="CLU_039727_0_0_3"/>
<keyword evidence="16" id="KW-0464">Manganese</keyword>
<feature type="transmembrane region" description="Helical" evidence="22">
    <location>
        <begin position="405"/>
        <end position="426"/>
    </location>
</feature>
<evidence type="ECO:0000256" key="2">
    <source>
        <dbReference type="ARBA" id="ARBA00001936"/>
    </source>
</evidence>
<evidence type="ECO:0000256" key="17">
    <source>
        <dbReference type="ARBA" id="ARBA00053724"/>
    </source>
</evidence>
<evidence type="ECO:0000256" key="14">
    <source>
        <dbReference type="ARBA" id="ARBA00022989"/>
    </source>
</evidence>
<comment type="similarity">
    <text evidence="7">Belongs to the glycosyltransferase 2 family.</text>
</comment>
<evidence type="ECO:0000256" key="19">
    <source>
        <dbReference type="ARBA" id="ARBA00082336"/>
    </source>
</evidence>
<dbReference type="Gene3D" id="3.90.550.10">
    <property type="entry name" value="Spore Coat Polysaccharide Biosynthesis Protein SpsA, Chain A"/>
    <property type="match status" value="1"/>
</dbReference>
<dbReference type="EC" id="2.4.1.83" evidence="8"/>
<protein>
    <recommendedName>
        <fullName evidence="18">Dolichol-phosphate mannosyltransferase</fullName>
        <ecNumber evidence="8">2.4.1.83</ecNumber>
    </recommendedName>
    <alternativeName>
        <fullName evidence="20">Dolichol-phosphate mannose synthase</fullName>
    </alternativeName>
    <alternativeName>
        <fullName evidence="19">Dolichyl-phosphate beta-D-mannosyltransferase</fullName>
    </alternativeName>
    <alternativeName>
        <fullName evidence="21">Mannose-P-dolichol synthase</fullName>
    </alternativeName>
</protein>
<evidence type="ECO:0000256" key="13">
    <source>
        <dbReference type="ARBA" id="ARBA00022842"/>
    </source>
</evidence>
<evidence type="ECO:0000256" key="10">
    <source>
        <dbReference type="ARBA" id="ARBA00022679"/>
    </source>
</evidence>
<dbReference type="GO" id="GO:0035269">
    <property type="term" value="P:protein O-linked glycosylation via mannose"/>
    <property type="evidence" value="ECO:0007669"/>
    <property type="project" value="TreeGrafter"/>
</dbReference>
<keyword evidence="13" id="KW-0460">Magnesium</keyword>
<feature type="domain" description="Glycosyltransferase 2-like" evidence="23">
    <location>
        <begin position="85"/>
        <end position="246"/>
    </location>
</feature>
<evidence type="ECO:0000256" key="4">
    <source>
        <dbReference type="ARBA" id="ARBA00004141"/>
    </source>
</evidence>
<evidence type="ECO:0000256" key="6">
    <source>
        <dbReference type="ARBA" id="ARBA00004922"/>
    </source>
</evidence>
<dbReference type="FunFam" id="3.90.550.10:FF:000119">
    <property type="entry name" value="Dolichol-phosphate mannosyltransferase subunit 1"/>
    <property type="match status" value="1"/>
</dbReference>
<feature type="domain" description="GtrA/DPMS transmembrane" evidence="24">
    <location>
        <begin position="332"/>
        <end position="454"/>
    </location>
</feature>
<accession>I4FZJ8</accession>
<evidence type="ECO:0000256" key="9">
    <source>
        <dbReference type="ARBA" id="ARBA00022676"/>
    </source>
</evidence>
<comment type="subcellular location">
    <subcellularLocation>
        <location evidence="5">Endomembrane system</location>
    </subcellularLocation>
    <subcellularLocation>
        <location evidence="4">Membrane</location>
        <topology evidence="4">Multi-pass membrane protein</topology>
    </subcellularLocation>
</comment>
<dbReference type="GO" id="GO:0012505">
    <property type="term" value="C:endomembrane system"/>
    <property type="evidence" value="ECO:0007669"/>
    <property type="project" value="UniProtKB-SubCell"/>
</dbReference>
<evidence type="ECO:0000256" key="15">
    <source>
        <dbReference type="ARBA" id="ARBA00023136"/>
    </source>
</evidence>
<dbReference type="Pfam" id="PF04138">
    <property type="entry name" value="GtrA_DPMS_TM"/>
    <property type="match status" value="1"/>
</dbReference>
<dbReference type="GO" id="GO:0006488">
    <property type="term" value="P:dolichol-linked oligosaccharide biosynthetic process"/>
    <property type="evidence" value="ECO:0007669"/>
    <property type="project" value="TreeGrafter"/>
</dbReference>
<evidence type="ECO:0000256" key="11">
    <source>
        <dbReference type="ARBA" id="ARBA00022692"/>
    </source>
</evidence>
<dbReference type="CDD" id="cd06442">
    <property type="entry name" value="DPM1_like"/>
    <property type="match status" value="1"/>
</dbReference>
<sequence>MLVSAQETTKVWLNRLGCQKYSESSAVVSASVAKSPVSEVKFFMKVQQSHLFLTPPTGDLQVPLSPPPIDDGNLEEEKNYPLSLSLVIPTYNERQNIVQLVNILSQILDQALANDYELIVVDDNSPDRTWEVAASLIPEYPHLRVLRREGEKGLSSAVVRGWQVARGDILGVIDADLQHPPEVLLKLFEQTRAGADLAVASRHVEGGGVSEWSLTRRFLSRGAQLLGLVILPNVVGRVSDPMSGYFMVNRQAIAGPILNPMGYKILLEVIGRGNIDRIAEVGYVFQERQDGESKVTWQQYIEYILHLLKLRSRGRFGGLKRRWQFPLARFLRFSLVGFSGVFVDMAIFYLLSDPTTLAWGVTRSKIIAAEVAIINNFLWNDRWTFGDLSTGQNQWQQRCKRFLKFNLICLAGLILNVLLLNFFFNVLHINRYLANLIAIAIVTVWNFWMNLKLSWRVTEVKPEKSGKQ</sequence>
<evidence type="ECO:0000256" key="20">
    <source>
        <dbReference type="ARBA" id="ARBA00082614"/>
    </source>
</evidence>
<dbReference type="PANTHER" id="PTHR43398:SF1">
    <property type="entry name" value="DOLICHOL-PHOSPHATE MANNOSYLTRANSFERASE SUBUNIT 1"/>
    <property type="match status" value="1"/>
</dbReference>
<evidence type="ECO:0000256" key="21">
    <source>
        <dbReference type="ARBA" id="ARBA00083744"/>
    </source>
</evidence>
<comment type="cofactor">
    <cofactor evidence="1">
        <name>Ca(2+)</name>
        <dbReference type="ChEBI" id="CHEBI:29108"/>
    </cofactor>
</comment>
<dbReference type="GO" id="GO:0046872">
    <property type="term" value="F:metal ion binding"/>
    <property type="evidence" value="ECO:0007669"/>
    <property type="project" value="UniProtKB-KW"/>
</dbReference>
<comment type="caution">
    <text evidence="25">The sequence shown here is derived from an EMBL/GenBank/DDBJ whole genome shotgun (WGS) entry which is preliminary data.</text>
</comment>
<evidence type="ECO:0000259" key="24">
    <source>
        <dbReference type="Pfam" id="PF04138"/>
    </source>
</evidence>
<evidence type="ECO:0000313" key="25">
    <source>
        <dbReference type="EMBL" id="CCI01109.1"/>
    </source>
</evidence>
<comment type="function">
    <text evidence="17">Transfers mannose from GDP-mannose to dolichol monophosphate to form dolichol phosphate mannose (Dol-P-Man) which is the mannosyl donor in pathways leading to N-glycosylation, glycosyl phosphatidylinositol membrane anchoring, and O-mannosylation of proteins.</text>
</comment>
<evidence type="ECO:0000256" key="1">
    <source>
        <dbReference type="ARBA" id="ARBA00001913"/>
    </source>
</evidence>
<evidence type="ECO:0000256" key="22">
    <source>
        <dbReference type="SAM" id="Phobius"/>
    </source>
</evidence>
<dbReference type="EMBL" id="CAIJ01000068">
    <property type="protein sequence ID" value="CCI01109.1"/>
    <property type="molecule type" value="Genomic_DNA"/>
</dbReference>
<evidence type="ECO:0000256" key="3">
    <source>
        <dbReference type="ARBA" id="ARBA00001946"/>
    </source>
</evidence>
<comment type="cofactor">
    <cofactor evidence="2">
        <name>Mn(2+)</name>
        <dbReference type="ChEBI" id="CHEBI:29035"/>
    </cofactor>
</comment>
<dbReference type="InterPro" id="IPR029044">
    <property type="entry name" value="Nucleotide-diphossugar_trans"/>
</dbReference>
<dbReference type="InterPro" id="IPR039528">
    <property type="entry name" value="DPM1-like"/>
</dbReference>
<dbReference type="PANTHER" id="PTHR43398">
    <property type="entry name" value="DOLICHOL-PHOSPHATE MANNOSYLTRANSFERASE SUBUNIT 1"/>
    <property type="match status" value="1"/>
</dbReference>
<evidence type="ECO:0000313" key="26">
    <source>
        <dbReference type="Proteomes" id="UP000003480"/>
    </source>
</evidence>
<keyword evidence="15 22" id="KW-0472">Membrane</keyword>
<gene>
    <name evidence="25" type="ORF">MICAC_160007</name>
</gene>
<dbReference type="GO" id="GO:0006506">
    <property type="term" value="P:GPI anchor biosynthetic process"/>
    <property type="evidence" value="ECO:0007669"/>
    <property type="project" value="TreeGrafter"/>
</dbReference>
<organism evidence="25 26">
    <name type="scientific">Microcystis aeruginosa PCC 9443</name>
    <dbReference type="NCBI Taxonomy" id="1160281"/>
    <lineage>
        <taxon>Bacteria</taxon>
        <taxon>Bacillati</taxon>
        <taxon>Cyanobacteriota</taxon>
        <taxon>Cyanophyceae</taxon>
        <taxon>Oscillatoriophycideae</taxon>
        <taxon>Chroococcales</taxon>
        <taxon>Microcystaceae</taxon>
        <taxon>Microcystis</taxon>
    </lineage>
</organism>
<evidence type="ECO:0000256" key="12">
    <source>
        <dbReference type="ARBA" id="ARBA00022723"/>
    </source>
</evidence>
<evidence type="ECO:0000256" key="8">
    <source>
        <dbReference type="ARBA" id="ARBA00012704"/>
    </source>
</evidence>